<feature type="region of interest" description="Disordered" evidence="2">
    <location>
        <begin position="157"/>
        <end position="180"/>
    </location>
</feature>
<feature type="compositionally biased region" description="Low complexity" evidence="2">
    <location>
        <begin position="58"/>
        <end position="76"/>
    </location>
</feature>
<dbReference type="InterPro" id="IPR007701">
    <property type="entry name" value="Interferon-rel_develop_reg_N"/>
</dbReference>
<dbReference type="SUPFAM" id="SSF48371">
    <property type="entry name" value="ARM repeat"/>
    <property type="match status" value="1"/>
</dbReference>
<gene>
    <name evidence="4" type="ORF">Taro_024722</name>
</gene>
<evidence type="ECO:0000313" key="4">
    <source>
        <dbReference type="EMBL" id="MQL92083.1"/>
    </source>
</evidence>
<protein>
    <recommendedName>
        <fullName evidence="3">Interferon-related developmental regulator N-terminal domain-containing protein</fullName>
    </recommendedName>
</protein>
<dbReference type="Proteomes" id="UP000652761">
    <property type="component" value="Unassembled WGS sequence"/>
</dbReference>
<feature type="region of interest" description="Disordered" evidence="2">
    <location>
        <begin position="58"/>
        <end position="85"/>
    </location>
</feature>
<dbReference type="PANTHER" id="PTHR12354">
    <property type="entry name" value="INTERFERON-RELATED DEVELOPMENTAL REGULATOR"/>
    <property type="match status" value="1"/>
</dbReference>
<dbReference type="Pfam" id="PF05004">
    <property type="entry name" value="IFRD"/>
    <property type="match status" value="1"/>
</dbReference>
<dbReference type="OrthoDB" id="686784at2759"/>
<proteinExistence type="inferred from homology"/>
<dbReference type="InterPro" id="IPR011989">
    <property type="entry name" value="ARM-like"/>
</dbReference>
<comment type="caution">
    <text evidence="4">The sequence shown here is derived from an EMBL/GenBank/DDBJ whole genome shotgun (WGS) entry which is preliminary data.</text>
</comment>
<dbReference type="PANTHER" id="PTHR12354:SF1">
    <property type="entry name" value="INTERFERON-RELATED DEVELOPMENTAL REGULATOR 1"/>
    <property type="match status" value="1"/>
</dbReference>
<evidence type="ECO:0000256" key="2">
    <source>
        <dbReference type="SAM" id="MobiDB-lite"/>
    </source>
</evidence>
<dbReference type="InterPro" id="IPR016024">
    <property type="entry name" value="ARM-type_fold"/>
</dbReference>
<dbReference type="InterPro" id="IPR039777">
    <property type="entry name" value="IFRD"/>
</dbReference>
<keyword evidence="5" id="KW-1185">Reference proteome</keyword>
<organism evidence="4 5">
    <name type="scientific">Colocasia esculenta</name>
    <name type="common">Wild taro</name>
    <name type="synonym">Arum esculentum</name>
    <dbReference type="NCBI Taxonomy" id="4460"/>
    <lineage>
        <taxon>Eukaryota</taxon>
        <taxon>Viridiplantae</taxon>
        <taxon>Streptophyta</taxon>
        <taxon>Embryophyta</taxon>
        <taxon>Tracheophyta</taxon>
        <taxon>Spermatophyta</taxon>
        <taxon>Magnoliopsida</taxon>
        <taxon>Liliopsida</taxon>
        <taxon>Araceae</taxon>
        <taxon>Aroideae</taxon>
        <taxon>Colocasieae</taxon>
        <taxon>Colocasia</taxon>
    </lineage>
</organism>
<feature type="domain" description="Interferon-related developmental regulator N-terminal" evidence="3">
    <location>
        <begin position="170"/>
        <end position="478"/>
    </location>
</feature>
<reference evidence="4" key="1">
    <citation type="submission" date="2017-07" db="EMBL/GenBank/DDBJ databases">
        <title>Taro Niue Genome Assembly and Annotation.</title>
        <authorList>
            <person name="Atibalentja N."/>
            <person name="Keating K."/>
            <person name="Fields C.J."/>
        </authorList>
    </citation>
    <scope>NUCLEOTIDE SEQUENCE</scope>
    <source>
        <strain evidence="4">Niue_2</strain>
        <tissue evidence="4">Leaf</tissue>
    </source>
</reference>
<dbReference type="EMBL" id="NMUH01001412">
    <property type="protein sequence ID" value="MQL92083.1"/>
    <property type="molecule type" value="Genomic_DNA"/>
</dbReference>
<comment type="similarity">
    <text evidence="1">Belongs to the IFRD family.</text>
</comment>
<dbReference type="Gene3D" id="1.25.10.10">
    <property type="entry name" value="Leucine-rich Repeat Variant"/>
    <property type="match status" value="1"/>
</dbReference>
<accession>A0A843VI97</accession>
<sequence length="582" mass="63927">MPDALNRCNFVYLSKNFSRDCLLTSSDSSQKGERFCHEREISGRLAIRVASASITIVSSSPPTSASRSARSSSPATDTTADLHHAPRRLLLPSPNLFMLHMARSLPGRISAVPFAAAPSAPISSFSAAAADPYRGAADLLPTRQFFPLSFRNRSKRHNNNLFDTSDDDSMSSASTSMSEQTLAQETERVTSKEHEVEMFLDALFEKRGSTREKALSGLMAAFESRVLLEFIENKSITMLHQCLNSIKRGSSKEASLASRAIGLLAITVGCGSIAHEIMEESIPQLYQALTSGSDSLKKSSVLDCLAIISFIGGEDVVEKEKAMKIIWELILPKSGSNVTLTKPNPVVLASAISAWSLILSTLNPWSINSYNWQESISFLSILLDKDDRSVRIAAGEAIALIFEIGRLDKFSREENSIGESDNADIKPPHGGFGYVEALKGKILNQARNLSAEAGGKGSAKNDLSTQRNAFQDIVALLETGSCPEHVLKILKNCEPLVVSTWTQMMQLNFLRRFLGSGFLKHMQDNELLHDVFDYTPRKKESLSAKEKVSFVGIGNRATSVWASKMLEAFFYEPIIYRTALMH</sequence>
<dbReference type="AlphaFoldDB" id="A0A843VI97"/>
<evidence type="ECO:0000259" key="3">
    <source>
        <dbReference type="Pfam" id="PF05004"/>
    </source>
</evidence>
<name>A0A843VI97_COLES</name>
<evidence type="ECO:0000256" key="1">
    <source>
        <dbReference type="ARBA" id="ARBA00008828"/>
    </source>
</evidence>
<evidence type="ECO:0000313" key="5">
    <source>
        <dbReference type="Proteomes" id="UP000652761"/>
    </source>
</evidence>